<evidence type="ECO:0000313" key="2">
    <source>
        <dbReference type="EMBL" id="KAK3590237.1"/>
    </source>
</evidence>
<keyword evidence="3" id="KW-1185">Reference proteome</keyword>
<accession>A0AAE0VV12</accession>
<comment type="caution">
    <text evidence="2">The sequence shown here is derived from an EMBL/GenBank/DDBJ whole genome shotgun (WGS) entry which is preliminary data.</text>
</comment>
<reference evidence="2" key="2">
    <citation type="journal article" date="2021" name="Genome Biol. Evol.">
        <title>Developing a high-quality reference genome for a parasitic bivalve with doubly uniparental inheritance (Bivalvia: Unionida).</title>
        <authorList>
            <person name="Smith C.H."/>
        </authorList>
    </citation>
    <scope>NUCLEOTIDE SEQUENCE</scope>
    <source>
        <strain evidence="2">CHS0354</strain>
        <tissue evidence="2">Mantle</tissue>
    </source>
</reference>
<name>A0AAE0VV12_9BIVA</name>
<sequence length="90" mass="9916">MMKLFGKVYQPQNLVSRDMIVSFTYPTKFPPPPQHLGIQAYTPIKHTGIESKAKDSPGHNPSFPTIPLPQHGQAQRQGIVQAVPGLLSNN</sequence>
<proteinExistence type="predicted"/>
<feature type="region of interest" description="Disordered" evidence="1">
    <location>
        <begin position="49"/>
        <end position="78"/>
    </location>
</feature>
<reference evidence="2" key="3">
    <citation type="submission" date="2023-05" db="EMBL/GenBank/DDBJ databases">
        <authorList>
            <person name="Smith C.H."/>
        </authorList>
    </citation>
    <scope>NUCLEOTIDE SEQUENCE</scope>
    <source>
        <strain evidence="2">CHS0354</strain>
        <tissue evidence="2">Mantle</tissue>
    </source>
</reference>
<reference evidence="2" key="1">
    <citation type="journal article" date="2021" name="Genome Biol. Evol.">
        <title>A High-Quality Reference Genome for a Parasitic Bivalve with Doubly Uniparental Inheritance (Bivalvia: Unionida).</title>
        <authorList>
            <person name="Smith C.H."/>
        </authorList>
    </citation>
    <scope>NUCLEOTIDE SEQUENCE</scope>
    <source>
        <strain evidence="2">CHS0354</strain>
    </source>
</reference>
<evidence type="ECO:0000256" key="1">
    <source>
        <dbReference type="SAM" id="MobiDB-lite"/>
    </source>
</evidence>
<protein>
    <submittedName>
        <fullName evidence="2">Uncharacterized protein</fullName>
    </submittedName>
</protein>
<organism evidence="2 3">
    <name type="scientific">Potamilus streckersoni</name>
    <dbReference type="NCBI Taxonomy" id="2493646"/>
    <lineage>
        <taxon>Eukaryota</taxon>
        <taxon>Metazoa</taxon>
        <taxon>Spiralia</taxon>
        <taxon>Lophotrochozoa</taxon>
        <taxon>Mollusca</taxon>
        <taxon>Bivalvia</taxon>
        <taxon>Autobranchia</taxon>
        <taxon>Heteroconchia</taxon>
        <taxon>Palaeoheterodonta</taxon>
        <taxon>Unionida</taxon>
        <taxon>Unionoidea</taxon>
        <taxon>Unionidae</taxon>
        <taxon>Ambleminae</taxon>
        <taxon>Lampsilini</taxon>
        <taxon>Potamilus</taxon>
    </lineage>
</organism>
<evidence type="ECO:0000313" key="3">
    <source>
        <dbReference type="Proteomes" id="UP001195483"/>
    </source>
</evidence>
<dbReference type="Proteomes" id="UP001195483">
    <property type="component" value="Unassembled WGS sequence"/>
</dbReference>
<dbReference type="EMBL" id="JAEAOA010002345">
    <property type="protein sequence ID" value="KAK3590237.1"/>
    <property type="molecule type" value="Genomic_DNA"/>
</dbReference>
<gene>
    <name evidence="2" type="ORF">CHS0354_041306</name>
</gene>
<dbReference type="AlphaFoldDB" id="A0AAE0VV12"/>